<reference evidence="1 2" key="1">
    <citation type="submission" date="2024-10" db="EMBL/GenBank/DDBJ databases">
        <title>Paracoccus drimophilus sp. nov., a novel bacterium from corn roots in Hunan.</title>
        <authorList>
            <person name="Li X."/>
        </authorList>
    </citation>
    <scope>NUCLEOTIDE SEQUENCE [LARGE SCALE GENOMIC DNA]</scope>
    <source>
        <strain evidence="1 2">NGMCC 1.201697</strain>
    </source>
</reference>
<evidence type="ECO:0000313" key="1">
    <source>
        <dbReference type="EMBL" id="MFH5773595.1"/>
    </source>
</evidence>
<dbReference type="RefSeq" id="WP_395132454.1">
    <property type="nucleotide sequence ID" value="NZ_JBIMPR010000003.1"/>
</dbReference>
<dbReference type="Pfam" id="PF06199">
    <property type="entry name" value="Phage_tail_2"/>
    <property type="match status" value="1"/>
</dbReference>
<dbReference type="EMBL" id="JBIMPR010000003">
    <property type="protein sequence ID" value="MFH5773595.1"/>
    <property type="molecule type" value="Genomic_DNA"/>
</dbReference>
<name>A0ABW7LHA9_9RHOB</name>
<accession>A0ABW7LHA9</accession>
<protein>
    <submittedName>
        <fullName evidence="1">Phage tail tube protein</fullName>
    </submittedName>
</protein>
<keyword evidence="2" id="KW-1185">Reference proteome</keyword>
<comment type="caution">
    <text evidence="1">The sequence shown here is derived from an EMBL/GenBank/DDBJ whole genome shotgun (WGS) entry which is preliminary data.</text>
</comment>
<proteinExistence type="predicted"/>
<organism evidence="1 2">
    <name type="scientific">Paracoccus broussonetiae subsp. drimophilus</name>
    <dbReference type="NCBI Taxonomy" id="3373869"/>
    <lineage>
        <taxon>Bacteria</taxon>
        <taxon>Pseudomonadati</taxon>
        <taxon>Pseudomonadota</taxon>
        <taxon>Alphaproteobacteria</taxon>
        <taxon>Rhodobacterales</taxon>
        <taxon>Paracoccaceae</taxon>
        <taxon>Paracoccus</taxon>
        <taxon>Paracoccus broussonetiae</taxon>
    </lineage>
</organism>
<dbReference type="Proteomes" id="UP001609376">
    <property type="component" value="Unassembled WGS sequence"/>
</dbReference>
<evidence type="ECO:0000313" key="2">
    <source>
        <dbReference type="Proteomes" id="UP001609376"/>
    </source>
</evidence>
<gene>
    <name evidence="1" type="ORF">ACHFJ0_05035</name>
</gene>
<sequence>MAKPTTIVGSNVYISLETDTPGTFARPCGLTSHTITFTKNTTDVTVPDCDDLEAPAWIERGVESLEMSGSGTGVLAVEAEETWWDAYNSTESVNARIYLGAPATAGTVYYAGKVHITGYEPAGERGGKAQVTISFVSDGEMTRAEVTV</sequence>
<dbReference type="InterPro" id="IPR011855">
    <property type="entry name" value="Phgtail_TP901_1"/>
</dbReference>